<dbReference type="SMART" id="SM00228">
    <property type="entry name" value="PDZ"/>
    <property type="match status" value="1"/>
</dbReference>
<dbReference type="CDD" id="cd06163">
    <property type="entry name" value="S2P-M50_PDZ_RseP-like"/>
    <property type="match status" value="1"/>
</dbReference>
<evidence type="ECO:0000256" key="4">
    <source>
        <dbReference type="ARBA" id="ARBA00022692"/>
    </source>
</evidence>
<evidence type="ECO:0000256" key="5">
    <source>
        <dbReference type="ARBA" id="ARBA00022801"/>
    </source>
</evidence>
<dbReference type="PANTHER" id="PTHR42837">
    <property type="entry name" value="REGULATOR OF SIGMA-E PROTEASE RSEP"/>
    <property type="match status" value="1"/>
</dbReference>
<feature type="transmembrane region" description="Helical" evidence="10">
    <location>
        <begin position="101"/>
        <end position="129"/>
    </location>
</feature>
<comment type="subcellular location">
    <subcellularLocation>
        <location evidence="2">Membrane</location>
        <topology evidence="2">Multi-pass membrane protein</topology>
    </subcellularLocation>
</comment>
<feature type="transmembrane region" description="Helical" evidence="10">
    <location>
        <begin position="6"/>
        <end position="27"/>
    </location>
</feature>
<keyword evidence="8" id="KW-0482">Metalloprotease</keyword>
<dbReference type="InterPro" id="IPR036034">
    <property type="entry name" value="PDZ_sf"/>
</dbReference>
<name>X1BTG4_9ZZZZ</name>
<evidence type="ECO:0000256" key="10">
    <source>
        <dbReference type="SAM" id="Phobius"/>
    </source>
</evidence>
<keyword evidence="7 10" id="KW-1133">Transmembrane helix</keyword>
<dbReference type="GO" id="GO:0004222">
    <property type="term" value="F:metalloendopeptidase activity"/>
    <property type="evidence" value="ECO:0007669"/>
    <property type="project" value="InterPro"/>
</dbReference>
<evidence type="ECO:0000256" key="6">
    <source>
        <dbReference type="ARBA" id="ARBA00022833"/>
    </source>
</evidence>
<evidence type="ECO:0000259" key="11">
    <source>
        <dbReference type="SMART" id="SM00228"/>
    </source>
</evidence>
<keyword evidence="5" id="KW-0378">Hydrolase</keyword>
<evidence type="ECO:0000256" key="1">
    <source>
        <dbReference type="ARBA" id="ARBA00001947"/>
    </source>
</evidence>
<organism evidence="12">
    <name type="scientific">marine sediment metagenome</name>
    <dbReference type="NCBI Taxonomy" id="412755"/>
    <lineage>
        <taxon>unclassified sequences</taxon>
        <taxon>metagenomes</taxon>
        <taxon>ecological metagenomes</taxon>
    </lineage>
</organism>
<dbReference type="Gene3D" id="2.30.42.10">
    <property type="match status" value="1"/>
</dbReference>
<dbReference type="CDD" id="cd23081">
    <property type="entry name" value="cpPDZ_EcRseP-like"/>
    <property type="match status" value="1"/>
</dbReference>
<keyword evidence="6" id="KW-0862">Zinc</keyword>
<feature type="non-terminal residue" evidence="12">
    <location>
        <position position="300"/>
    </location>
</feature>
<dbReference type="InterPro" id="IPR008915">
    <property type="entry name" value="Peptidase_M50"/>
</dbReference>
<comment type="caution">
    <text evidence="12">The sequence shown here is derived from an EMBL/GenBank/DDBJ whole genome shotgun (WGS) entry which is preliminary data.</text>
</comment>
<protein>
    <recommendedName>
        <fullName evidence="11">PDZ domain-containing protein</fullName>
    </recommendedName>
</protein>
<evidence type="ECO:0000256" key="3">
    <source>
        <dbReference type="ARBA" id="ARBA00022670"/>
    </source>
</evidence>
<keyword evidence="3" id="KW-0645">Protease</keyword>
<gene>
    <name evidence="12" type="ORF">S01H4_30682</name>
</gene>
<dbReference type="EMBL" id="BART01015860">
    <property type="protein sequence ID" value="GAG75436.1"/>
    <property type="molecule type" value="Genomic_DNA"/>
</dbReference>
<evidence type="ECO:0000256" key="7">
    <source>
        <dbReference type="ARBA" id="ARBA00022989"/>
    </source>
</evidence>
<dbReference type="Pfam" id="PF02163">
    <property type="entry name" value="Peptidase_M50"/>
    <property type="match status" value="1"/>
</dbReference>
<sequence length="300" mass="33104">MQILTTILQYILAIIGLSLIVIVHELGHFSMAKIGGMHVEEFFIGFGPKLFKFKDRRGTTYGVSAIPVGGYNKILGMDRNESIPPNMKDKAFHNKPFYKKLLVAIGGPGFSVIFAVILVGIVLSMGVLVPTTTIDFVQPESPAGISGFEIGDEVIALGDKNIESWDDFSEVTKENPGKEVTYTVIRDGKEMKLEVRLDNKEGQGYLGIGPRHIEEKLGFFEIVKESFRMTGNISVTYVKLFGMLFSGKIPFREARPVSPIGIVSIFQQSVSMGMQNFIFFVALVSILMGFGNLIPILPLD</sequence>
<keyword evidence="9 10" id="KW-0472">Membrane</keyword>
<dbReference type="InterPro" id="IPR004387">
    <property type="entry name" value="Pept_M50_Zn"/>
</dbReference>
<dbReference type="GO" id="GO:0016020">
    <property type="term" value="C:membrane"/>
    <property type="evidence" value="ECO:0007669"/>
    <property type="project" value="UniProtKB-SubCell"/>
</dbReference>
<evidence type="ECO:0000256" key="9">
    <source>
        <dbReference type="ARBA" id="ARBA00023136"/>
    </source>
</evidence>
<accession>X1BTG4</accession>
<evidence type="ECO:0000256" key="2">
    <source>
        <dbReference type="ARBA" id="ARBA00004141"/>
    </source>
</evidence>
<feature type="domain" description="PDZ" evidence="11">
    <location>
        <begin position="117"/>
        <end position="188"/>
    </location>
</feature>
<evidence type="ECO:0000256" key="8">
    <source>
        <dbReference type="ARBA" id="ARBA00023049"/>
    </source>
</evidence>
<keyword evidence="4 10" id="KW-0812">Transmembrane</keyword>
<dbReference type="InterPro" id="IPR001478">
    <property type="entry name" value="PDZ"/>
</dbReference>
<dbReference type="GO" id="GO:0006508">
    <property type="term" value="P:proteolysis"/>
    <property type="evidence" value="ECO:0007669"/>
    <property type="project" value="UniProtKB-KW"/>
</dbReference>
<dbReference type="AlphaFoldDB" id="X1BTG4"/>
<proteinExistence type="predicted"/>
<feature type="transmembrane region" description="Helical" evidence="10">
    <location>
        <begin position="277"/>
        <end position="297"/>
    </location>
</feature>
<dbReference type="PANTHER" id="PTHR42837:SF2">
    <property type="entry name" value="MEMBRANE METALLOPROTEASE ARASP2, CHLOROPLASTIC-RELATED"/>
    <property type="match status" value="1"/>
</dbReference>
<comment type="cofactor">
    <cofactor evidence="1">
        <name>Zn(2+)</name>
        <dbReference type="ChEBI" id="CHEBI:29105"/>
    </cofactor>
</comment>
<dbReference type="SUPFAM" id="SSF50156">
    <property type="entry name" value="PDZ domain-like"/>
    <property type="match status" value="1"/>
</dbReference>
<reference evidence="12" key="1">
    <citation type="journal article" date="2014" name="Front. Microbiol.">
        <title>High frequency of phylogenetically diverse reductive dehalogenase-homologous genes in deep subseafloor sedimentary metagenomes.</title>
        <authorList>
            <person name="Kawai M."/>
            <person name="Futagami T."/>
            <person name="Toyoda A."/>
            <person name="Takaki Y."/>
            <person name="Nishi S."/>
            <person name="Hori S."/>
            <person name="Arai W."/>
            <person name="Tsubouchi T."/>
            <person name="Morono Y."/>
            <person name="Uchiyama I."/>
            <person name="Ito T."/>
            <person name="Fujiyama A."/>
            <person name="Inagaki F."/>
            <person name="Takami H."/>
        </authorList>
    </citation>
    <scope>NUCLEOTIDE SEQUENCE</scope>
    <source>
        <strain evidence="12">Expedition CK06-06</strain>
    </source>
</reference>
<evidence type="ECO:0000313" key="12">
    <source>
        <dbReference type="EMBL" id="GAG75436.1"/>
    </source>
</evidence>